<keyword evidence="3" id="KW-1185">Reference proteome</keyword>
<evidence type="ECO:0000313" key="3">
    <source>
        <dbReference type="Proteomes" id="UP001164746"/>
    </source>
</evidence>
<evidence type="ECO:0000259" key="1">
    <source>
        <dbReference type="PROSITE" id="PS50835"/>
    </source>
</evidence>
<protein>
    <recommendedName>
        <fullName evidence="1">Ig-like domain-containing protein</fullName>
    </recommendedName>
</protein>
<sequence length="70" mass="7673">MDSVVCSFDCFPECSLMWVPSLLSNQGNLSLGVLHKESAGVYTCVASNPEWSEKSVNVTITVRMARTAQF</sequence>
<organism evidence="2 3">
    <name type="scientific">Mya arenaria</name>
    <name type="common">Soft-shell clam</name>
    <dbReference type="NCBI Taxonomy" id="6604"/>
    <lineage>
        <taxon>Eukaryota</taxon>
        <taxon>Metazoa</taxon>
        <taxon>Spiralia</taxon>
        <taxon>Lophotrochozoa</taxon>
        <taxon>Mollusca</taxon>
        <taxon>Bivalvia</taxon>
        <taxon>Autobranchia</taxon>
        <taxon>Heteroconchia</taxon>
        <taxon>Euheterodonta</taxon>
        <taxon>Imparidentia</taxon>
        <taxon>Neoheterodontei</taxon>
        <taxon>Myida</taxon>
        <taxon>Myoidea</taxon>
        <taxon>Myidae</taxon>
        <taxon>Mya</taxon>
    </lineage>
</organism>
<accession>A0ABY7E956</accession>
<dbReference type="Gene3D" id="2.60.40.10">
    <property type="entry name" value="Immunoglobulins"/>
    <property type="match status" value="1"/>
</dbReference>
<dbReference type="PROSITE" id="PS50835">
    <property type="entry name" value="IG_LIKE"/>
    <property type="match status" value="1"/>
</dbReference>
<dbReference type="SUPFAM" id="SSF48726">
    <property type="entry name" value="Immunoglobulin"/>
    <property type="match status" value="1"/>
</dbReference>
<name>A0ABY7E956_MYAAR</name>
<dbReference type="Pfam" id="PF13895">
    <property type="entry name" value="Ig_2"/>
    <property type="match status" value="1"/>
</dbReference>
<dbReference type="InterPro" id="IPR036179">
    <property type="entry name" value="Ig-like_dom_sf"/>
</dbReference>
<dbReference type="EMBL" id="CP111016">
    <property type="protein sequence ID" value="WAR05679.1"/>
    <property type="molecule type" value="Genomic_DNA"/>
</dbReference>
<gene>
    <name evidence="2" type="ORF">MAR_021048</name>
</gene>
<reference evidence="2" key="1">
    <citation type="submission" date="2022-11" db="EMBL/GenBank/DDBJ databases">
        <title>Centuries of genome instability and evolution in soft-shell clam transmissible cancer (bioRxiv).</title>
        <authorList>
            <person name="Hart S.F.M."/>
            <person name="Yonemitsu M.A."/>
            <person name="Giersch R.M."/>
            <person name="Beal B.F."/>
            <person name="Arriagada G."/>
            <person name="Davis B.W."/>
            <person name="Ostrander E.A."/>
            <person name="Goff S.P."/>
            <person name="Metzger M.J."/>
        </authorList>
    </citation>
    <scope>NUCLEOTIDE SEQUENCE</scope>
    <source>
        <strain evidence="2">MELC-2E11</strain>
        <tissue evidence="2">Siphon/mantle</tissue>
    </source>
</reference>
<proteinExistence type="predicted"/>
<dbReference type="InterPro" id="IPR013783">
    <property type="entry name" value="Ig-like_fold"/>
</dbReference>
<dbReference type="Proteomes" id="UP001164746">
    <property type="component" value="Chromosome 5"/>
</dbReference>
<dbReference type="InterPro" id="IPR007110">
    <property type="entry name" value="Ig-like_dom"/>
</dbReference>
<feature type="domain" description="Ig-like" evidence="1">
    <location>
        <begin position="1"/>
        <end position="61"/>
    </location>
</feature>
<evidence type="ECO:0000313" key="2">
    <source>
        <dbReference type="EMBL" id="WAR05679.1"/>
    </source>
</evidence>